<evidence type="ECO:0000313" key="2">
    <source>
        <dbReference type="EMBL" id="MBW72813.1"/>
    </source>
</evidence>
<keyword evidence="1" id="KW-0732">Signal</keyword>
<accession>A0A2M4D5H9</accession>
<dbReference type="EMBL" id="GGFL01008635">
    <property type="protein sequence ID" value="MBW72813.1"/>
    <property type="molecule type" value="Transcribed_RNA"/>
</dbReference>
<reference evidence="2" key="1">
    <citation type="submission" date="2018-01" db="EMBL/GenBank/DDBJ databases">
        <title>An insight into the sialome of Amazonian anophelines.</title>
        <authorList>
            <person name="Ribeiro J.M."/>
            <person name="Scarpassa V."/>
            <person name="Calvo E."/>
        </authorList>
    </citation>
    <scope>NUCLEOTIDE SEQUENCE</scope>
</reference>
<sequence>MWTVFFWGFFLWSLLSPRYQTHFPPRCTCWYARHLKNIRQQQPTDTRFIRHDRPRHFWYRCAVEGATGRRRILIDYL</sequence>
<evidence type="ECO:0000256" key="1">
    <source>
        <dbReference type="SAM" id="SignalP"/>
    </source>
</evidence>
<name>A0A2M4D5H9_ANODA</name>
<proteinExistence type="predicted"/>
<protein>
    <submittedName>
        <fullName evidence="2">Putative secreted protein</fullName>
    </submittedName>
</protein>
<organism evidence="2">
    <name type="scientific">Anopheles darlingi</name>
    <name type="common">Mosquito</name>
    <dbReference type="NCBI Taxonomy" id="43151"/>
    <lineage>
        <taxon>Eukaryota</taxon>
        <taxon>Metazoa</taxon>
        <taxon>Ecdysozoa</taxon>
        <taxon>Arthropoda</taxon>
        <taxon>Hexapoda</taxon>
        <taxon>Insecta</taxon>
        <taxon>Pterygota</taxon>
        <taxon>Neoptera</taxon>
        <taxon>Endopterygota</taxon>
        <taxon>Diptera</taxon>
        <taxon>Nematocera</taxon>
        <taxon>Culicoidea</taxon>
        <taxon>Culicidae</taxon>
        <taxon>Anophelinae</taxon>
        <taxon>Anopheles</taxon>
    </lineage>
</organism>
<feature type="chain" id="PRO_5014630339" evidence="1">
    <location>
        <begin position="18"/>
        <end position="77"/>
    </location>
</feature>
<feature type="signal peptide" evidence="1">
    <location>
        <begin position="1"/>
        <end position="17"/>
    </location>
</feature>
<dbReference type="AlphaFoldDB" id="A0A2M4D5H9"/>